<dbReference type="OrthoDB" id="2123952at2759"/>
<dbReference type="Pfam" id="PF00172">
    <property type="entry name" value="Zn_clus"/>
    <property type="match status" value="1"/>
</dbReference>
<dbReference type="InterPro" id="IPR036864">
    <property type="entry name" value="Zn2-C6_fun-type_DNA-bd_sf"/>
</dbReference>
<feature type="domain" description="Zn(2)-C6 fungal-type" evidence="1">
    <location>
        <begin position="89"/>
        <end position="118"/>
    </location>
</feature>
<accession>L1I7E4</accession>
<dbReference type="Gene3D" id="4.10.240.10">
    <property type="entry name" value="Zn(2)-C6 fungal-type DNA-binding domain"/>
    <property type="match status" value="1"/>
</dbReference>
<proteinExistence type="predicted"/>
<dbReference type="GO" id="GO:0008270">
    <property type="term" value="F:zinc ion binding"/>
    <property type="evidence" value="ECO:0007669"/>
    <property type="project" value="InterPro"/>
</dbReference>
<protein>
    <recommendedName>
        <fullName evidence="1">Zn(2)-C6 fungal-type domain-containing protein</fullName>
    </recommendedName>
</protein>
<sequence length="143" mass="16037">MMNSEPMNSPVLSLDDAIALIDLNPNDLLSFFEQEPLSFNECQESFNVFQLEDSTSGFLPAASQEIAQIASRPPRRKRGGRPMKYSRQACVGCRMKKQKCEDGRPCHRCINSRKQCVDDNYHVKSTVIGSSDQASDGSEYLIL</sequence>
<dbReference type="SMART" id="SM00066">
    <property type="entry name" value="GAL4"/>
    <property type="match status" value="1"/>
</dbReference>
<dbReference type="GeneID" id="17288510"/>
<evidence type="ECO:0000313" key="3">
    <source>
        <dbReference type="EnsemblProtists" id="EKX31784"/>
    </source>
</evidence>
<evidence type="ECO:0000259" key="1">
    <source>
        <dbReference type="PROSITE" id="PS50048"/>
    </source>
</evidence>
<dbReference type="EnsemblProtists" id="EKX31784">
    <property type="protein sequence ID" value="EKX31784"/>
    <property type="gene ID" value="GUITHDRAFT_122028"/>
</dbReference>
<dbReference type="CDD" id="cd00067">
    <property type="entry name" value="GAL4"/>
    <property type="match status" value="1"/>
</dbReference>
<reference evidence="4" key="2">
    <citation type="submission" date="2012-11" db="EMBL/GenBank/DDBJ databases">
        <authorList>
            <person name="Kuo A."/>
            <person name="Curtis B.A."/>
            <person name="Tanifuji G."/>
            <person name="Burki F."/>
            <person name="Gruber A."/>
            <person name="Irimia M."/>
            <person name="Maruyama S."/>
            <person name="Arias M.C."/>
            <person name="Ball S.G."/>
            <person name="Gile G.H."/>
            <person name="Hirakawa Y."/>
            <person name="Hopkins J.F."/>
            <person name="Rensing S.A."/>
            <person name="Schmutz J."/>
            <person name="Symeonidi A."/>
            <person name="Elias M."/>
            <person name="Eveleigh R.J."/>
            <person name="Herman E.K."/>
            <person name="Klute M.J."/>
            <person name="Nakayama T."/>
            <person name="Obornik M."/>
            <person name="Reyes-Prieto A."/>
            <person name="Armbrust E.V."/>
            <person name="Aves S.J."/>
            <person name="Beiko R.G."/>
            <person name="Coutinho P."/>
            <person name="Dacks J.B."/>
            <person name="Durnford D.G."/>
            <person name="Fast N.M."/>
            <person name="Green B.R."/>
            <person name="Grisdale C."/>
            <person name="Hempe F."/>
            <person name="Henrissat B."/>
            <person name="Hoppner M.P."/>
            <person name="Ishida K.-I."/>
            <person name="Kim E."/>
            <person name="Koreny L."/>
            <person name="Kroth P.G."/>
            <person name="Liu Y."/>
            <person name="Malik S.-B."/>
            <person name="Maier U.G."/>
            <person name="McRose D."/>
            <person name="Mock T."/>
            <person name="Neilson J.A."/>
            <person name="Onodera N.T."/>
            <person name="Poole A.M."/>
            <person name="Pritham E.J."/>
            <person name="Richards T.A."/>
            <person name="Rocap G."/>
            <person name="Roy S.W."/>
            <person name="Sarai C."/>
            <person name="Schaack S."/>
            <person name="Shirato S."/>
            <person name="Slamovits C.H."/>
            <person name="Spencer D.F."/>
            <person name="Suzuki S."/>
            <person name="Worden A.Z."/>
            <person name="Zauner S."/>
            <person name="Barry K."/>
            <person name="Bell C."/>
            <person name="Bharti A.K."/>
            <person name="Crow J.A."/>
            <person name="Grimwood J."/>
            <person name="Kramer R."/>
            <person name="Lindquist E."/>
            <person name="Lucas S."/>
            <person name="Salamov A."/>
            <person name="McFadden G.I."/>
            <person name="Lane C.E."/>
            <person name="Keeling P.J."/>
            <person name="Gray M.W."/>
            <person name="Grigoriev I.V."/>
            <person name="Archibald J.M."/>
        </authorList>
    </citation>
    <scope>NUCLEOTIDE SEQUENCE</scope>
    <source>
        <strain evidence="4">CCMP2712</strain>
    </source>
</reference>
<dbReference type="SUPFAM" id="SSF57701">
    <property type="entry name" value="Zn2/Cys6 DNA-binding domain"/>
    <property type="match status" value="1"/>
</dbReference>
<reference evidence="2 4" key="1">
    <citation type="journal article" date="2012" name="Nature">
        <title>Algal genomes reveal evolutionary mosaicism and the fate of nucleomorphs.</title>
        <authorList>
            <consortium name="DOE Joint Genome Institute"/>
            <person name="Curtis B.A."/>
            <person name="Tanifuji G."/>
            <person name="Burki F."/>
            <person name="Gruber A."/>
            <person name="Irimia M."/>
            <person name="Maruyama S."/>
            <person name="Arias M.C."/>
            <person name="Ball S.G."/>
            <person name="Gile G.H."/>
            <person name="Hirakawa Y."/>
            <person name="Hopkins J.F."/>
            <person name="Kuo A."/>
            <person name="Rensing S.A."/>
            <person name="Schmutz J."/>
            <person name="Symeonidi A."/>
            <person name="Elias M."/>
            <person name="Eveleigh R.J."/>
            <person name="Herman E.K."/>
            <person name="Klute M.J."/>
            <person name="Nakayama T."/>
            <person name="Obornik M."/>
            <person name="Reyes-Prieto A."/>
            <person name="Armbrust E.V."/>
            <person name="Aves S.J."/>
            <person name="Beiko R.G."/>
            <person name="Coutinho P."/>
            <person name="Dacks J.B."/>
            <person name="Durnford D.G."/>
            <person name="Fast N.M."/>
            <person name="Green B.R."/>
            <person name="Grisdale C.J."/>
            <person name="Hempel F."/>
            <person name="Henrissat B."/>
            <person name="Hoppner M.P."/>
            <person name="Ishida K."/>
            <person name="Kim E."/>
            <person name="Koreny L."/>
            <person name="Kroth P.G."/>
            <person name="Liu Y."/>
            <person name="Malik S.B."/>
            <person name="Maier U.G."/>
            <person name="McRose D."/>
            <person name="Mock T."/>
            <person name="Neilson J.A."/>
            <person name="Onodera N.T."/>
            <person name="Poole A.M."/>
            <person name="Pritham E.J."/>
            <person name="Richards T.A."/>
            <person name="Rocap G."/>
            <person name="Roy S.W."/>
            <person name="Sarai C."/>
            <person name="Schaack S."/>
            <person name="Shirato S."/>
            <person name="Slamovits C.H."/>
            <person name="Spencer D.F."/>
            <person name="Suzuki S."/>
            <person name="Worden A.Z."/>
            <person name="Zauner S."/>
            <person name="Barry K."/>
            <person name="Bell C."/>
            <person name="Bharti A.K."/>
            <person name="Crow J.A."/>
            <person name="Grimwood J."/>
            <person name="Kramer R."/>
            <person name="Lindquist E."/>
            <person name="Lucas S."/>
            <person name="Salamov A."/>
            <person name="McFadden G.I."/>
            <person name="Lane C.E."/>
            <person name="Keeling P.J."/>
            <person name="Gray M.W."/>
            <person name="Grigoriev I.V."/>
            <person name="Archibald J.M."/>
        </authorList>
    </citation>
    <scope>NUCLEOTIDE SEQUENCE</scope>
    <source>
        <strain evidence="2 4">CCMP2712</strain>
    </source>
</reference>
<reference evidence="3" key="3">
    <citation type="submission" date="2015-06" db="UniProtKB">
        <authorList>
            <consortium name="EnsemblProtists"/>
        </authorList>
    </citation>
    <scope>IDENTIFICATION</scope>
</reference>
<dbReference type="HOGENOM" id="CLU_1809863_0_0_1"/>
<keyword evidence="4" id="KW-1185">Reference proteome</keyword>
<dbReference type="AlphaFoldDB" id="L1I7E4"/>
<dbReference type="EMBL" id="JH993237">
    <property type="protein sequence ID" value="EKX31784.1"/>
    <property type="molecule type" value="Genomic_DNA"/>
</dbReference>
<organism evidence="2">
    <name type="scientific">Guillardia theta (strain CCMP2712)</name>
    <name type="common">Cryptophyte</name>
    <dbReference type="NCBI Taxonomy" id="905079"/>
    <lineage>
        <taxon>Eukaryota</taxon>
        <taxon>Cryptophyceae</taxon>
        <taxon>Pyrenomonadales</taxon>
        <taxon>Geminigeraceae</taxon>
        <taxon>Guillardia</taxon>
    </lineage>
</organism>
<gene>
    <name evidence="2" type="ORF">GUITHDRAFT_122028</name>
</gene>
<dbReference type="KEGG" id="gtt:GUITHDRAFT_122028"/>
<evidence type="ECO:0000313" key="2">
    <source>
        <dbReference type="EMBL" id="EKX31784.1"/>
    </source>
</evidence>
<dbReference type="PROSITE" id="PS00463">
    <property type="entry name" value="ZN2_CY6_FUNGAL_1"/>
    <property type="match status" value="1"/>
</dbReference>
<dbReference type="GO" id="GO:0000981">
    <property type="term" value="F:DNA-binding transcription factor activity, RNA polymerase II-specific"/>
    <property type="evidence" value="ECO:0007669"/>
    <property type="project" value="InterPro"/>
</dbReference>
<dbReference type="PROSITE" id="PS50048">
    <property type="entry name" value="ZN2_CY6_FUNGAL_2"/>
    <property type="match status" value="1"/>
</dbReference>
<dbReference type="InterPro" id="IPR001138">
    <property type="entry name" value="Zn2Cys6_DnaBD"/>
</dbReference>
<dbReference type="RefSeq" id="XP_005818764.1">
    <property type="nucleotide sequence ID" value="XM_005818707.1"/>
</dbReference>
<name>L1I7E4_GUITC</name>
<dbReference type="PaxDb" id="55529-EKX31784"/>
<dbReference type="Proteomes" id="UP000011087">
    <property type="component" value="Unassembled WGS sequence"/>
</dbReference>
<evidence type="ECO:0000313" key="4">
    <source>
        <dbReference type="Proteomes" id="UP000011087"/>
    </source>
</evidence>